<name>A0A438FPU0_VITVI</name>
<dbReference type="PROSITE" id="PS51277">
    <property type="entry name" value="BURP"/>
    <property type="match status" value="1"/>
</dbReference>
<evidence type="ECO:0000313" key="2">
    <source>
        <dbReference type="EMBL" id="RVW61941.1"/>
    </source>
</evidence>
<dbReference type="InterPro" id="IPR044816">
    <property type="entry name" value="BURP"/>
</dbReference>
<protein>
    <submittedName>
        <fullName evidence="2">BURP domain protein RD22</fullName>
    </submittedName>
</protein>
<dbReference type="Proteomes" id="UP000288805">
    <property type="component" value="Unassembled WGS sequence"/>
</dbReference>
<organism evidence="2 3">
    <name type="scientific">Vitis vinifera</name>
    <name type="common">Grape</name>
    <dbReference type="NCBI Taxonomy" id="29760"/>
    <lineage>
        <taxon>Eukaryota</taxon>
        <taxon>Viridiplantae</taxon>
        <taxon>Streptophyta</taxon>
        <taxon>Embryophyta</taxon>
        <taxon>Tracheophyta</taxon>
        <taxon>Spermatophyta</taxon>
        <taxon>Magnoliopsida</taxon>
        <taxon>eudicotyledons</taxon>
        <taxon>Gunneridae</taxon>
        <taxon>Pentapetalae</taxon>
        <taxon>rosids</taxon>
        <taxon>Vitales</taxon>
        <taxon>Vitaceae</taxon>
        <taxon>Viteae</taxon>
        <taxon>Vitis</taxon>
    </lineage>
</organism>
<proteinExistence type="predicted"/>
<dbReference type="PANTHER" id="PTHR31236:SF2">
    <property type="entry name" value="BURP DOMAIN PROTEIN RD22"/>
    <property type="match status" value="1"/>
</dbReference>
<evidence type="ECO:0000313" key="3">
    <source>
        <dbReference type="Proteomes" id="UP000288805"/>
    </source>
</evidence>
<dbReference type="OrthoDB" id="1899156at2759"/>
<evidence type="ECO:0000259" key="1">
    <source>
        <dbReference type="PROSITE" id="PS51277"/>
    </source>
</evidence>
<gene>
    <name evidence="2" type="primary">RD22_5</name>
    <name evidence="2" type="ORF">CK203_064594</name>
</gene>
<dbReference type="SMART" id="SM01045">
    <property type="entry name" value="BURP"/>
    <property type="match status" value="1"/>
</dbReference>
<sequence>MKRAWIQQLDSQEYEFGVGMKKVADKSVVCHKMNYPYAVFYCHTFTKTRTYMIPLVGVDGSKSKAMAACHSDTSAWHPQHVAFQVLKIKPGTVPVCHFLHNNAMVWIPKYIKEGSTVSVMGVVQRNENVLMIVPPPEPFPTGCQWAKCILPASLEGIVLRCEDTSKIDVIPV</sequence>
<dbReference type="Pfam" id="PF03181">
    <property type="entry name" value="BURP"/>
    <property type="match status" value="1"/>
</dbReference>
<dbReference type="PANTHER" id="PTHR31236">
    <property type="entry name" value="BURP DOMAIN PROTEIN USPL1-LIKE"/>
    <property type="match status" value="1"/>
</dbReference>
<accession>A0A438FPU0</accession>
<feature type="domain" description="BURP" evidence="1">
    <location>
        <begin position="1"/>
        <end position="109"/>
    </location>
</feature>
<dbReference type="EMBL" id="QGNW01000796">
    <property type="protein sequence ID" value="RVW61941.1"/>
    <property type="molecule type" value="Genomic_DNA"/>
</dbReference>
<reference evidence="2 3" key="1">
    <citation type="journal article" date="2018" name="PLoS Genet.">
        <title>Population sequencing reveals clonal diversity and ancestral inbreeding in the grapevine cultivar Chardonnay.</title>
        <authorList>
            <person name="Roach M.J."/>
            <person name="Johnson D.L."/>
            <person name="Bohlmann J."/>
            <person name="van Vuuren H.J."/>
            <person name="Jones S.J."/>
            <person name="Pretorius I.S."/>
            <person name="Schmidt S.A."/>
            <person name="Borneman A.R."/>
        </authorList>
    </citation>
    <scope>NUCLEOTIDE SEQUENCE [LARGE SCALE GENOMIC DNA]</scope>
    <source>
        <strain evidence="3">cv. Chardonnay</strain>
        <tissue evidence="2">Leaf</tissue>
    </source>
</reference>
<dbReference type="AlphaFoldDB" id="A0A438FPU0"/>
<dbReference type="InterPro" id="IPR004873">
    <property type="entry name" value="BURP_dom"/>
</dbReference>
<comment type="caution">
    <text evidence="2">The sequence shown here is derived from an EMBL/GenBank/DDBJ whole genome shotgun (WGS) entry which is preliminary data.</text>
</comment>